<dbReference type="Proteomes" id="UP001055072">
    <property type="component" value="Unassembled WGS sequence"/>
</dbReference>
<gene>
    <name evidence="1" type="ORF">BDY19DRAFT_989723</name>
</gene>
<name>A0ACB8UFK4_9APHY</name>
<comment type="caution">
    <text evidence="1">The sequence shown here is derived from an EMBL/GenBank/DDBJ whole genome shotgun (WGS) entry which is preliminary data.</text>
</comment>
<reference evidence="1" key="1">
    <citation type="journal article" date="2021" name="Environ. Microbiol.">
        <title>Gene family expansions and transcriptome signatures uncover fungal adaptations to wood decay.</title>
        <authorList>
            <person name="Hage H."/>
            <person name="Miyauchi S."/>
            <person name="Viragh M."/>
            <person name="Drula E."/>
            <person name="Min B."/>
            <person name="Chaduli D."/>
            <person name="Navarro D."/>
            <person name="Favel A."/>
            <person name="Norest M."/>
            <person name="Lesage-Meessen L."/>
            <person name="Balint B."/>
            <person name="Merenyi Z."/>
            <person name="de Eugenio L."/>
            <person name="Morin E."/>
            <person name="Martinez A.T."/>
            <person name="Baldrian P."/>
            <person name="Stursova M."/>
            <person name="Martinez M.J."/>
            <person name="Novotny C."/>
            <person name="Magnuson J.K."/>
            <person name="Spatafora J.W."/>
            <person name="Maurice S."/>
            <person name="Pangilinan J."/>
            <person name="Andreopoulos W."/>
            <person name="LaButti K."/>
            <person name="Hundley H."/>
            <person name="Na H."/>
            <person name="Kuo A."/>
            <person name="Barry K."/>
            <person name="Lipzen A."/>
            <person name="Henrissat B."/>
            <person name="Riley R."/>
            <person name="Ahrendt S."/>
            <person name="Nagy L.G."/>
            <person name="Grigoriev I.V."/>
            <person name="Martin F."/>
            <person name="Rosso M.N."/>
        </authorList>
    </citation>
    <scope>NUCLEOTIDE SEQUENCE</scope>
    <source>
        <strain evidence="1">CBS 384.51</strain>
    </source>
</reference>
<accession>A0ACB8UFK4</accession>
<evidence type="ECO:0000313" key="1">
    <source>
        <dbReference type="EMBL" id="KAI0093044.1"/>
    </source>
</evidence>
<protein>
    <submittedName>
        <fullName evidence="1">Uncharacterized protein</fullName>
    </submittedName>
</protein>
<evidence type="ECO:0000313" key="2">
    <source>
        <dbReference type="Proteomes" id="UP001055072"/>
    </source>
</evidence>
<dbReference type="EMBL" id="MU274902">
    <property type="protein sequence ID" value="KAI0093044.1"/>
    <property type="molecule type" value="Genomic_DNA"/>
</dbReference>
<keyword evidence="2" id="KW-1185">Reference proteome</keyword>
<organism evidence="1 2">
    <name type="scientific">Irpex rosettiformis</name>
    <dbReference type="NCBI Taxonomy" id="378272"/>
    <lineage>
        <taxon>Eukaryota</taxon>
        <taxon>Fungi</taxon>
        <taxon>Dikarya</taxon>
        <taxon>Basidiomycota</taxon>
        <taxon>Agaricomycotina</taxon>
        <taxon>Agaricomycetes</taxon>
        <taxon>Polyporales</taxon>
        <taxon>Irpicaceae</taxon>
        <taxon>Irpex</taxon>
    </lineage>
</organism>
<proteinExistence type="predicted"/>
<sequence length="581" mass="63339">MPVWRTPSSANQPIPDAPMHFESLPADLLLDIAGYLTDREQRLQLSLTSPHIYPKVIPSVYDNVKLAGSSQCLHTLAMLRDTPSLARHVQSLEIYPDHASAQESEDQTSFAAISALIVEVAPYMDALHTFVWGSCSGESSGAMWNALLQSCPKLKHLSTAMSSPSPNCDRALSAFSGLQSFTLSGHPDLPTSVSRDQSDMLIHRCPDLESLTLDCILDSDLSSANWPHLRSLNLGSNSIDSHTIASFLDRHTSIEYLSLHPSNPIDLSSLSEDALPHLKRFSGSVDQLTSLACRGPSPSQTYQATSRFSLDHPQAQFPLTHPLSRSLESLILSECIPIGQLTPFAMYSILVGMKKLTSLKVMFDADTEYDPSAVLKTIVAAQPKLENLDITFVGKESLSMVSLESFHKTISRLSSLRHLSLTVVQSPSDETTASAARRFVQTNRLLNDVRITYIPTGPTPAYSSFNDSEDIDSVYVRKARFTVDHNIHDVPVTMYAVEYSQTAASGIGPSALPAKRTCTRATHDLRAASQQQPHQARRRSESSPVRTASSPTAGLDPKFSVLSALLLMATVWGGGVAIDCL</sequence>